<evidence type="ECO:0000313" key="2">
    <source>
        <dbReference type="Proteomes" id="UP000604825"/>
    </source>
</evidence>
<sequence length="103" mass="11723">MPLVLVFIPNIKKFTVEEYSFLLRIIYSKLGQNKELADLLTQEYINLSSSSDEIDKDPMMARIEAKVDLLNKKVTEGNAEILKCVQVSNKGEWGTIEVFGKKL</sequence>
<reference evidence="1" key="1">
    <citation type="submission" date="2020-10" db="EMBL/GenBank/DDBJ databases">
        <authorList>
            <person name="Han B."/>
            <person name="Lu T."/>
            <person name="Zhao Q."/>
            <person name="Huang X."/>
            <person name="Zhao Y."/>
        </authorList>
    </citation>
    <scope>NUCLEOTIDE SEQUENCE</scope>
</reference>
<dbReference type="EMBL" id="CAJGYO010000010">
    <property type="protein sequence ID" value="CAD6256860.1"/>
    <property type="molecule type" value="Genomic_DNA"/>
</dbReference>
<organism evidence="1 2">
    <name type="scientific">Miscanthus lutarioriparius</name>
    <dbReference type="NCBI Taxonomy" id="422564"/>
    <lineage>
        <taxon>Eukaryota</taxon>
        <taxon>Viridiplantae</taxon>
        <taxon>Streptophyta</taxon>
        <taxon>Embryophyta</taxon>
        <taxon>Tracheophyta</taxon>
        <taxon>Spermatophyta</taxon>
        <taxon>Magnoliopsida</taxon>
        <taxon>Liliopsida</taxon>
        <taxon>Poales</taxon>
        <taxon>Poaceae</taxon>
        <taxon>PACMAD clade</taxon>
        <taxon>Panicoideae</taxon>
        <taxon>Andropogonodae</taxon>
        <taxon>Andropogoneae</taxon>
        <taxon>Saccharinae</taxon>
        <taxon>Miscanthus</taxon>
    </lineage>
</organism>
<comment type="caution">
    <text evidence="1">The sequence shown here is derived from an EMBL/GenBank/DDBJ whole genome shotgun (WGS) entry which is preliminary data.</text>
</comment>
<accession>A0A811QL34</accession>
<name>A0A811QL34_9POAL</name>
<dbReference type="Proteomes" id="UP000604825">
    <property type="component" value="Unassembled WGS sequence"/>
</dbReference>
<gene>
    <name evidence="1" type="ORF">NCGR_LOCUS40356</name>
</gene>
<protein>
    <submittedName>
        <fullName evidence="1">Uncharacterized protein</fullName>
    </submittedName>
</protein>
<evidence type="ECO:0000313" key="1">
    <source>
        <dbReference type="EMBL" id="CAD6256860.1"/>
    </source>
</evidence>
<dbReference type="AlphaFoldDB" id="A0A811QL34"/>
<keyword evidence="2" id="KW-1185">Reference proteome</keyword>
<proteinExistence type="predicted"/>